<sequence length="279" mass="31946">MTYVNWKLMHGGACTHPEKMVIPTGTWQKRTFPALFSLIEHPKHGPILIDTGYAKHFFDETHKMPYRIMRYLTPVQFDERQSAYAQVIASGYQPEAVQFILLTHLHPDHVAGLKDFPKAAFYLSRTEYQSIADKKGIAAIRKGFIPGLLPIDFAKRSHFIEENANMIQDESIAPFEKGYDVFHDGSIVAVEIPGHSDGQIGFFIRTSSTKRIFLAADSCWVSEAYQNLIYPHPITHVLNKKAPYRNSLFKVHQLSQMQPKITIVPSHCQTYWKNTQTVR</sequence>
<gene>
    <name evidence="7" type="ORF">IC620_03640</name>
</gene>
<dbReference type="AlphaFoldDB" id="A0A926RWF1"/>
<proteinExistence type="inferred from homology"/>
<comment type="caution">
    <text evidence="7">The sequence shown here is derived from an EMBL/GenBank/DDBJ whole genome shotgun (WGS) entry which is preliminary data.</text>
</comment>
<reference evidence="7" key="1">
    <citation type="submission" date="2020-09" db="EMBL/GenBank/DDBJ databases">
        <title>A novel bacterium of genus Hazenella, isolated from South China Sea.</title>
        <authorList>
            <person name="Huang H."/>
            <person name="Mo K."/>
            <person name="Hu Y."/>
        </authorList>
    </citation>
    <scope>NUCLEOTIDE SEQUENCE</scope>
    <source>
        <strain evidence="7">IB182357</strain>
    </source>
</reference>
<accession>A0A926RWF1</accession>
<dbReference type="RefSeq" id="WP_191141540.1">
    <property type="nucleotide sequence ID" value="NZ_JACXAH010000003.1"/>
</dbReference>
<dbReference type="InterPro" id="IPR051013">
    <property type="entry name" value="MBL_superfamily_lactonases"/>
</dbReference>
<evidence type="ECO:0000259" key="6">
    <source>
        <dbReference type="SMART" id="SM00849"/>
    </source>
</evidence>
<evidence type="ECO:0000256" key="1">
    <source>
        <dbReference type="ARBA" id="ARBA00001947"/>
    </source>
</evidence>
<keyword evidence="3" id="KW-0479">Metal-binding</keyword>
<dbReference type="EMBL" id="JACXAH010000003">
    <property type="protein sequence ID" value="MBD1371446.1"/>
    <property type="molecule type" value="Genomic_DNA"/>
</dbReference>
<evidence type="ECO:0000256" key="3">
    <source>
        <dbReference type="ARBA" id="ARBA00022723"/>
    </source>
</evidence>
<keyword evidence="5" id="KW-0862">Zinc</keyword>
<evidence type="ECO:0000313" key="7">
    <source>
        <dbReference type="EMBL" id="MBD1371446.1"/>
    </source>
</evidence>
<evidence type="ECO:0000256" key="2">
    <source>
        <dbReference type="ARBA" id="ARBA00007749"/>
    </source>
</evidence>
<dbReference type="Pfam" id="PF00753">
    <property type="entry name" value="Lactamase_B"/>
    <property type="match status" value="1"/>
</dbReference>
<comment type="similarity">
    <text evidence="2">Belongs to the metallo-beta-lactamase superfamily.</text>
</comment>
<dbReference type="InterPro" id="IPR001279">
    <property type="entry name" value="Metallo-B-lactamas"/>
</dbReference>
<dbReference type="CDD" id="cd07730">
    <property type="entry name" value="metallo-hydrolase-like_MBL-fold"/>
    <property type="match status" value="1"/>
</dbReference>
<name>A0A926RWF1_9BACL</name>
<dbReference type="SUPFAM" id="SSF56281">
    <property type="entry name" value="Metallo-hydrolase/oxidoreductase"/>
    <property type="match status" value="1"/>
</dbReference>
<organism evidence="7 8">
    <name type="scientific">Polycladospora coralii</name>
    <dbReference type="NCBI Taxonomy" id="2771432"/>
    <lineage>
        <taxon>Bacteria</taxon>
        <taxon>Bacillati</taxon>
        <taxon>Bacillota</taxon>
        <taxon>Bacilli</taxon>
        <taxon>Bacillales</taxon>
        <taxon>Thermoactinomycetaceae</taxon>
        <taxon>Polycladospora</taxon>
    </lineage>
</organism>
<evidence type="ECO:0000313" key="8">
    <source>
        <dbReference type="Proteomes" id="UP000661691"/>
    </source>
</evidence>
<dbReference type="InterPro" id="IPR036866">
    <property type="entry name" value="RibonucZ/Hydroxyglut_hydro"/>
</dbReference>
<comment type="cofactor">
    <cofactor evidence="1">
        <name>Zn(2+)</name>
        <dbReference type="ChEBI" id="CHEBI:29105"/>
    </cofactor>
</comment>
<dbReference type="PANTHER" id="PTHR42978:SF2">
    <property type="entry name" value="102 KBASES UNSTABLE REGION: FROM 1 TO 119443"/>
    <property type="match status" value="1"/>
</dbReference>
<evidence type="ECO:0000256" key="5">
    <source>
        <dbReference type="ARBA" id="ARBA00022833"/>
    </source>
</evidence>
<protein>
    <submittedName>
        <fullName evidence="7">MBL fold metallo-hydrolase</fullName>
    </submittedName>
</protein>
<keyword evidence="4" id="KW-0378">Hydrolase</keyword>
<dbReference type="GO" id="GO:0046872">
    <property type="term" value="F:metal ion binding"/>
    <property type="evidence" value="ECO:0007669"/>
    <property type="project" value="UniProtKB-KW"/>
</dbReference>
<keyword evidence="8" id="KW-1185">Reference proteome</keyword>
<dbReference type="Proteomes" id="UP000661691">
    <property type="component" value="Unassembled WGS sequence"/>
</dbReference>
<dbReference type="GO" id="GO:0016787">
    <property type="term" value="F:hydrolase activity"/>
    <property type="evidence" value="ECO:0007669"/>
    <property type="project" value="UniProtKB-KW"/>
</dbReference>
<evidence type="ECO:0000256" key="4">
    <source>
        <dbReference type="ARBA" id="ARBA00022801"/>
    </source>
</evidence>
<dbReference type="SMART" id="SM00849">
    <property type="entry name" value="Lactamase_B"/>
    <property type="match status" value="1"/>
</dbReference>
<feature type="domain" description="Metallo-beta-lactamase" evidence="6">
    <location>
        <begin position="33"/>
        <end position="267"/>
    </location>
</feature>
<dbReference type="Gene3D" id="3.60.15.10">
    <property type="entry name" value="Ribonuclease Z/Hydroxyacylglutathione hydrolase-like"/>
    <property type="match status" value="1"/>
</dbReference>
<dbReference type="PANTHER" id="PTHR42978">
    <property type="entry name" value="QUORUM-QUENCHING LACTONASE YTNP-RELATED-RELATED"/>
    <property type="match status" value="1"/>
</dbReference>